<keyword evidence="3" id="KW-1185">Reference proteome</keyword>
<organism evidence="2 3">
    <name type="scientific">Ceratopteris richardii</name>
    <name type="common">Triangle waterfern</name>
    <dbReference type="NCBI Taxonomy" id="49495"/>
    <lineage>
        <taxon>Eukaryota</taxon>
        <taxon>Viridiplantae</taxon>
        <taxon>Streptophyta</taxon>
        <taxon>Embryophyta</taxon>
        <taxon>Tracheophyta</taxon>
        <taxon>Polypodiopsida</taxon>
        <taxon>Polypodiidae</taxon>
        <taxon>Polypodiales</taxon>
        <taxon>Pteridineae</taxon>
        <taxon>Pteridaceae</taxon>
        <taxon>Parkerioideae</taxon>
        <taxon>Ceratopteris</taxon>
    </lineage>
</organism>
<proteinExistence type="predicted"/>
<dbReference type="Proteomes" id="UP000825935">
    <property type="component" value="Chromosome 30"/>
</dbReference>
<dbReference type="InterPro" id="IPR044205">
    <property type="entry name" value="KIC/PBP1/KRP1"/>
</dbReference>
<evidence type="ECO:0000259" key="1">
    <source>
        <dbReference type="Pfam" id="PF13833"/>
    </source>
</evidence>
<dbReference type="OrthoDB" id="343296at2759"/>
<name>A0A8T2R584_CERRI</name>
<gene>
    <name evidence="2" type="ORF">KP509_30G071000</name>
</gene>
<dbReference type="PANTHER" id="PTHR47319:SF4">
    <property type="entry name" value="CALCIUM-BINDING PROTEIN KIC"/>
    <property type="match status" value="1"/>
</dbReference>
<dbReference type="OMA" id="CCESPEV"/>
<dbReference type="EMBL" id="CM035435">
    <property type="protein sequence ID" value="KAH7290954.1"/>
    <property type="molecule type" value="Genomic_DNA"/>
</dbReference>
<dbReference type="InterPro" id="IPR011992">
    <property type="entry name" value="EF-hand-dom_pair"/>
</dbReference>
<dbReference type="PANTHER" id="PTHR47319">
    <property type="entry name" value="CALCIUM-BINDING PROTEIN KIC"/>
    <property type="match status" value="1"/>
</dbReference>
<comment type="caution">
    <text evidence="2">The sequence shown here is derived from an EMBL/GenBank/DDBJ whole genome shotgun (WGS) entry which is preliminary data.</text>
</comment>
<feature type="domain" description="EF-hand" evidence="1">
    <location>
        <begin position="92"/>
        <end position="141"/>
    </location>
</feature>
<dbReference type="Gene3D" id="1.10.238.10">
    <property type="entry name" value="EF-hand"/>
    <property type="match status" value="1"/>
</dbReference>
<reference evidence="2" key="1">
    <citation type="submission" date="2021-08" db="EMBL/GenBank/DDBJ databases">
        <title>WGS assembly of Ceratopteris richardii.</title>
        <authorList>
            <person name="Marchant D.B."/>
            <person name="Chen G."/>
            <person name="Jenkins J."/>
            <person name="Shu S."/>
            <person name="Leebens-Mack J."/>
            <person name="Grimwood J."/>
            <person name="Schmutz J."/>
            <person name="Soltis P."/>
            <person name="Soltis D."/>
            <person name="Chen Z.-H."/>
        </authorList>
    </citation>
    <scope>NUCLEOTIDE SEQUENCE</scope>
    <source>
        <strain evidence="2">Whitten #5841</strain>
        <tissue evidence="2">Leaf</tissue>
    </source>
</reference>
<dbReference type="SUPFAM" id="SSF47473">
    <property type="entry name" value="EF-hand"/>
    <property type="match status" value="1"/>
</dbReference>
<protein>
    <recommendedName>
        <fullName evidence="1">EF-hand domain-containing protein</fullName>
    </recommendedName>
</protein>
<sequence>MEVAFTMGKIRGMCEDVACCESPEVISFLVNLFLSVLSQLLNTQPNAQTQEMELGLEFKDCLPVMAEKLGERGLMQELAKGFELLADPLSHTITFHSLKRSTTLLGLAPMSDCELREMINLGDSSGRGELDLHDFCVAMVRTSPELMDLALSVLFQDISSEKESCTSR</sequence>
<evidence type="ECO:0000313" key="2">
    <source>
        <dbReference type="EMBL" id="KAH7290954.1"/>
    </source>
</evidence>
<dbReference type="AlphaFoldDB" id="A0A8T2R584"/>
<dbReference type="GO" id="GO:0005509">
    <property type="term" value="F:calcium ion binding"/>
    <property type="evidence" value="ECO:0007669"/>
    <property type="project" value="InterPro"/>
</dbReference>
<dbReference type="InterPro" id="IPR002048">
    <property type="entry name" value="EF_hand_dom"/>
</dbReference>
<accession>A0A8T2R584</accession>
<dbReference type="Pfam" id="PF13833">
    <property type="entry name" value="EF-hand_8"/>
    <property type="match status" value="1"/>
</dbReference>
<evidence type="ECO:0000313" key="3">
    <source>
        <dbReference type="Proteomes" id="UP000825935"/>
    </source>
</evidence>